<feature type="region of interest" description="Disordered" evidence="1">
    <location>
        <begin position="277"/>
        <end position="303"/>
    </location>
</feature>
<keyword evidence="4" id="KW-1185">Reference proteome</keyword>
<evidence type="ECO:0000313" key="3">
    <source>
        <dbReference type="EMBL" id="EIJ33361.1"/>
    </source>
</evidence>
<feature type="transmembrane region" description="Helical" evidence="2">
    <location>
        <begin position="55"/>
        <end position="75"/>
    </location>
</feature>
<dbReference type="AlphaFoldDB" id="A0A656H980"/>
<organism evidence="3 4">
    <name type="scientific">Thiothrix nivea (strain ATCC 35100 / DSM 5205 / JP2)</name>
    <dbReference type="NCBI Taxonomy" id="870187"/>
    <lineage>
        <taxon>Bacteria</taxon>
        <taxon>Pseudomonadati</taxon>
        <taxon>Pseudomonadota</taxon>
        <taxon>Gammaproteobacteria</taxon>
        <taxon>Thiotrichales</taxon>
        <taxon>Thiotrichaceae</taxon>
        <taxon>Thiothrix</taxon>
    </lineage>
</organism>
<proteinExistence type="predicted"/>
<feature type="compositionally biased region" description="Polar residues" evidence="1">
    <location>
        <begin position="606"/>
        <end position="617"/>
    </location>
</feature>
<gene>
    <name evidence="3" type="ORF">Thini_0724</name>
</gene>
<evidence type="ECO:0000256" key="1">
    <source>
        <dbReference type="SAM" id="MobiDB-lite"/>
    </source>
</evidence>
<dbReference type="Proteomes" id="UP000005317">
    <property type="component" value="Unassembled WGS sequence"/>
</dbReference>
<dbReference type="RefSeq" id="WP_002707315.1">
    <property type="nucleotide sequence ID" value="NZ_JH651384.1"/>
</dbReference>
<protein>
    <submittedName>
        <fullName evidence="3">Uncharacterized protein</fullName>
    </submittedName>
</protein>
<accession>A0A656H980</accession>
<reference evidence="4" key="1">
    <citation type="journal article" date="2011" name="Stand. Genomic Sci.">
        <title>Genome sequence of the filamentous, gliding Thiothrix nivea neotype strain (JP2(T)).</title>
        <authorList>
            <person name="Lapidus A."/>
            <person name="Nolan M."/>
            <person name="Lucas S."/>
            <person name="Glavina Del Rio T."/>
            <person name="Tice H."/>
            <person name="Cheng J.F."/>
            <person name="Tapia R."/>
            <person name="Han C."/>
            <person name="Goodwin L."/>
            <person name="Pitluck S."/>
            <person name="Liolios K."/>
            <person name="Pagani I."/>
            <person name="Ivanova N."/>
            <person name="Huntemann M."/>
            <person name="Mavromatis K."/>
            <person name="Mikhailova N."/>
            <person name="Pati A."/>
            <person name="Chen A."/>
            <person name="Palaniappan K."/>
            <person name="Land M."/>
            <person name="Brambilla E.M."/>
            <person name="Rohde M."/>
            <person name="Abt B."/>
            <person name="Verbarg S."/>
            <person name="Goker M."/>
            <person name="Bristow J."/>
            <person name="Eisen J.A."/>
            <person name="Markowitz V."/>
            <person name="Hugenholtz P."/>
            <person name="Kyrpides N.C."/>
            <person name="Klenk H.P."/>
            <person name="Woyke T."/>
        </authorList>
    </citation>
    <scope>NUCLEOTIDE SEQUENCE [LARGE SCALE GENOMIC DNA]</scope>
    <source>
        <strain evidence="4">ATCC 35100 / DSM 5205 / JP2</strain>
    </source>
</reference>
<keyword evidence="2" id="KW-0472">Membrane</keyword>
<keyword evidence="2" id="KW-0812">Transmembrane</keyword>
<evidence type="ECO:0000256" key="2">
    <source>
        <dbReference type="SAM" id="Phobius"/>
    </source>
</evidence>
<name>A0A656H980_THINJ</name>
<feature type="region of interest" description="Disordered" evidence="1">
    <location>
        <begin position="555"/>
        <end position="625"/>
    </location>
</feature>
<feature type="transmembrane region" description="Helical" evidence="2">
    <location>
        <begin position="20"/>
        <end position="43"/>
    </location>
</feature>
<keyword evidence="2" id="KW-1133">Transmembrane helix</keyword>
<evidence type="ECO:0000313" key="4">
    <source>
        <dbReference type="Proteomes" id="UP000005317"/>
    </source>
</evidence>
<dbReference type="EMBL" id="JH651384">
    <property type="protein sequence ID" value="EIJ33361.1"/>
    <property type="molecule type" value="Genomic_DNA"/>
</dbReference>
<sequence length="708" mass="77399">MQQQSFNAGLAYSDFKQRQFFYILAAFVAFTMSSYFVIGYLAGNLHPWTWDSGQWMNAFVAMGITGVMTGYQFVLYSQGNVEGGKKATIIAVCVAVGFSLLSEIGQGMERDNIRMETKSQESPTYKAAVAALGRLSGSSSIGASPYAADIASAQMKYNQCMERLAKGKEPHCEGSKGRLESYQQQEAAWAERASATSTNTASALLSQAKGLEKDETNYHPLVNLIRETFGASGTVGSFLLSLVLISFFEYAFHYLGGQYARAREYLMQNGYDVTRRLRQPPRKHDGSISTYSDNAPAPSASPVTPFQAMKQEFSNMVESAPEVIANEYARAQQSRQQVYSKAADKLDAVQDDLNKHAAFLKLLVMEAQASVNHGMEPTQENIRNVIAHVLRRHQQTTGQNTQHVDLDKLTGLVIGKIKPAANSQSGDVKTYRAELREGEKVYSDSPLDKPRPADWKPTFERTTIREVLERDNNSPALADNTLAMPEKPQRLSVEATVKQIQQTVKASGETAPDAIREAVFNAFAAMPNPAPLDDAILQRIADKLVINAAHVRTTSGATPDYQKGSDAAKQSATSGATPDYQKGSDAAKQSATSGATPDYQKGSDAAKQSATSGTTPDYQKGSDAAPTQASIDRLYIVWRDAVKGGAISPAERPFTLLVREHADFDGVQNRQLKALWDQFCLRAESESVLMQNPDFVEGNRKAKYLLAA</sequence>